<evidence type="ECO:0000256" key="6">
    <source>
        <dbReference type="ARBA" id="ARBA00022927"/>
    </source>
</evidence>
<dbReference type="Pfam" id="PF08479">
    <property type="entry name" value="POTRA_2"/>
    <property type="match status" value="1"/>
</dbReference>
<dbReference type="InterPro" id="IPR034746">
    <property type="entry name" value="POTRA"/>
</dbReference>
<dbReference type="GO" id="GO:0009279">
    <property type="term" value="C:cell outer membrane"/>
    <property type="evidence" value="ECO:0007669"/>
    <property type="project" value="UniProtKB-SubCell"/>
</dbReference>
<dbReference type="InterPro" id="IPR013686">
    <property type="entry name" value="Polypept-transport_assoc_ShlB"/>
</dbReference>
<dbReference type="Pfam" id="PF03865">
    <property type="entry name" value="ShlB"/>
    <property type="match status" value="1"/>
</dbReference>
<dbReference type="InterPro" id="IPR005565">
    <property type="entry name" value="Hemolysn_activator_HlyB_C"/>
</dbReference>
<keyword evidence="11" id="KW-1185">Reference proteome</keyword>
<keyword evidence="3" id="KW-0813">Transport</keyword>
<keyword evidence="8" id="KW-0998">Cell outer membrane</keyword>
<evidence type="ECO:0000256" key="3">
    <source>
        <dbReference type="ARBA" id="ARBA00022448"/>
    </source>
</evidence>
<comment type="subcellular location">
    <subcellularLocation>
        <location evidence="1">Cell outer membrane</location>
    </subcellularLocation>
</comment>
<sequence length="557" mass="59955">MQGGRGFSVPHYASIGAGNFIHSARKSMTRHLTLHLLSLLAGSLLATASAPGWSAGADAPIRFDISRFDVSGNTLLPAAQIEQLLARYTGKERDFGDVQRALEALEAAYHARGYKVVTVELPEQELNRGVVRFKVVQTSIGRVGVKNNQHFDEANIRRSLPALREGQVPDLGQISTELRLANENPAKKVNLKLQSGERDDEVDAVLEVADERRWKAMLNLDNTGSEQTGKTHAGVVLQHANLWGRDHVASLQYTTTLEHPSRVKVYGAGYHIPLYALGDALDLYASYSNVDSGTVSAGVFDLAVSGKGAVYGARYTHNLAKRGNYESRLLYGVDYKAFKNSVELLGQQLGNDVTVRPLSLGYLGIWTLDKGEASASLTLLRNISGGANGGQGAFTLARAGARADYTALRLAASASRALAGDWQLRAIVNGQYSADALIPGEQFGAGGSSSVRGFAEREISNDSGLGANLEAYTPNLCAGREGWNCRLLAFYDNAWVRRSHALPGELDSTSIASAGLGLRWLVGNNLNLQIDYGHVLRAGATARADANRLHLRLGLSY</sequence>
<evidence type="ECO:0000256" key="4">
    <source>
        <dbReference type="ARBA" id="ARBA00022452"/>
    </source>
</evidence>
<dbReference type="Gene3D" id="3.10.20.310">
    <property type="entry name" value="membrane protein fhac"/>
    <property type="match status" value="1"/>
</dbReference>
<dbReference type="GO" id="GO:0046819">
    <property type="term" value="P:protein secretion by the type V secretion system"/>
    <property type="evidence" value="ECO:0007669"/>
    <property type="project" value="TreeGrafter"/>
</dbReference>
<keyword evidence="6" id="KW-0653">Protein transport</keyword>
<dbReference type="PROSITE" id="PS51779">
    <property type="entry name" value="POTRA"/>
    <property type="match status" value="1"/>
</dbReference>
<comment type="similarity">
    <text evidence="2">Belongs to the TPS (TC 1.B.20) family.</text>
</comment>
<dbReference type="AlphaFoldDB" id="A0A1I4MM59"/>
<evidence type="ECO:0000256" key="1">
    <source>
        <dbReference type="ARBA" id="ARBA00004442"/>
    </source>
</evidence>
<accession>A0A1I4MM59</accession>
<dbReference type="GO" id="GO:0098046">
    <property type="term" value="C:type V protein secretion system complex"/>
    <property type="evidence" value="ECO:0007669"/>
    <property type="project" value="TreeGrafter"/>
</dbReference>
<dbReference type="InterPro" id="IPR051544">
    <property type="entry name" value="TPS_OM_transporter"/>
</dbReference>
<feature type="domain" description="POTRA" evidence="9">
    <location>
        <begin position="63"/>
        <end position="138"/>
    </location>
</feature>
<dbReference type="EMBL" id="FOTW01000011">
    <property type="protein sequence ID" value="SFM04354.1"/>
    <property type="molecule type" value="Genomic_DNA"/>
</dbReference>
<dbReference type="Gene3D" id="2.40.160.50">
    <property type="entry name" value="membrane protein fhac: a member of the omp85/tpsb transporter family"/>
    <property type="match status" value="1"/>
</dbReference>
<dbReference type="PANTHER" id="PTHR34597">
    <property type="entry name" value="SLR1661 PROTEIN"/>
    <property type="match status" value="1"/>
</dbReference>
<protein>
    <submittedName>
        <fullName evidence="10">Hemolysin activation/secretion protein</fullName>
    </submittedName>
</protein>
<name>A0A1I4MM59_9BURK</name>
<evidence type="ECO:0000256" key="2">
    <source>
        <dbReference type="ARBA" id="ARBA00009055"/>
    </source>
</evidence>
<evidence type="ECO:0000259" key="9">
    <source>
        <dbReference type="PROSITE" id="PS51779"/>
    </source>
</evidence>
<evidence type="ECO:0000313" key="10">
    <source>
        <dbReference type="EMBL" id="SFM04354.1"/>
    </source>
</evidence>
<evidence type="ECO:0000256" key="7">
    <source>
        <dbReference type="ARBA" id="ARBA00023136"/>
    </source>
</evidence>
<dbReference type="Proteomes" id="UP000199470">
    <property type="component" value="Unassembled WGS sequence"/>
</dbReference>
<evidence type="ECO:0000313" key="11">
    <source>
        <dbReference type="Proteomes" id="UP000199470"/>
    </source>
</evidence>
<proteinExistence type="inferred from homology"/>
<keyword evidence="4" id="KW-1134">Transmembrane beta strand</keyword>
<keyword evidence="5" id="KW-0812">Transmembrane</keyword>
<reference evidence="10 11" key="1">
    <citation type="submission" date="2016-10" db="EMBL/GenBank/DDBJ databases">
        <authorList>
            <person name="de Groot N.N."/>
        </authorList>
    </citation>
    <scope>NUCLEOTIDE SEQUENCE [LARGE SCALE GENOMIC DNA]</scope>
    <source>
        <strain evidence="10 11">ATCC 43154</strain>
    </source>
</reference>
<dbReference type="PANTHER" id="PTHR34597:SF6">
    <property type="entry name" value="BLR6126 PROTEIN"/>
    <property type="match status" value="1"/>
</dbReference>
<dbReference type="GO" id="GO:0008320">
    <property type="term" value="F:protein transmembrane transporter activity"/>
    <property type="evidence" value="ECO:0007669"/>
    <property type="project" value="TreeGrafter"/>
</dbReference>
<organism evidence="10 11">
    <name type="scientific">Rugamonas rubra</name>
    <dbReference type="NCBI Taxonomy" id="758825"/>
    <lineage>
        <taxon>Bacteria</taxon>
        <taxon>Pseudomonadati</taxon>
        <taxon>Pseudomonadota</taxon>
        <taxon>Betaproteobacteria</taxon>
        <taxon>Burkholderiales</taxon>
        <taxon>Oxalobacteraceae</taxon>
        <taxon>Telluria group</taxon>
        <taxon>Rugamonas</taxon>
    </lineage>
</organism>
<dbReference type="STRING" id="758825.SAMN02982985_02496"/>
<gene>
    <name evidence="10" type="ORF">SAMN02982985_02496</name>
</gene>
<keyword evidence="7" id="KW-0472">Membrane</keyword>
<evidence type="ECO:0000256" key="5">
    <source>
        <dbReference type="ARBA" id="ARBA00022692"/>
    </source>
</evidence>
<evidence type="ECO:0000256" key="8">
    <source>
        <dbReference type="ARBA" id="ARBA00023237"/>
    </source>
</evidence>